<evidence type="ECO:0000256" key="10">
    <source>
        <dbReference type="ARBA" id="ARBA00023242"/>
    </source>
</evidence>
<comment type="domain">
    <text evidence="14">The PHD-type zinc finger mediates the binding to H3K4me3.</text>
</comment>
<evidence type="ECO:0000256" key="11">
    <source>
        <dbReference type="PIRSR" id="PIRSR628651-50"/>
    </source>
</evidence>
<evidence type="ECO:0000256" key="6">
    <source>
        <dbReference type="ARBA" id="ARBA00022833"/>
    </source>
</evidence>
<feature type="site" description="Histone H3K4me3 binding" evidence="11">
    <location>
        <position position="372"/>
    </location>
</feature>
<dbReference type="OrthoDB" id="5411773at2759"/>
<feature type="binding site" evidence="12">
    <location>
        <position position="389"/>
    </location>
    <ligand>
        <name>Zn(2+)</name>
        <dbReference type="ChEBI" id="CHEBI:29105"/>
        <label>1</label>
    </ligand>
</feature>
<feature type="region of interest" description="Disordered" evidence="15">
    <location>
        <begin position="284"/>
        <end position="321"/>
    </location>
</feature>
<dbReference type="CDD" id="cd15585">
    <property type="entry name" value="PHD_ING3"/>
    <property type="match status" value="1"/>
</dbReference>
<feature type="compositionally biased region" description="Basic and acidic residues" evidence="15">
    <location>
        <begin position="155"/>
        <end position="167"/>
    </location>
</feature>
<organism evidence="17 18">
    <name type="scientific">Mastacembelus armatus</name>
    <name type="common">zig-zag eel</name>
    <dbReference type="NCBI Taxonomy" id="205130"/>
    <lineage>
        <taxon>Eukaryota</taxon>
        <taxon>Metazoa</taxon>
        <taxon>Chordata</taxon>
        <taxon>Craniata</taxon>
        <taxon>Vertebrata</taxon>
        <taxon>Euteleostomi</taxon>
        <taxon>Actinopterygii</taxon>
        <taxon>Neopterygii</taxon>
        <taxon>Teleostei</taxon>
        <taxon>Neoteleostei</taxon>
        <taxon>Acanthomorphata</taxon>
        <taxon>Anabantaria</taxon>
        <taxon>Synbranchiformes</taxon>
        <taxon>Mastacembelidae</taxon>
        <taxon>Mastacembelus</taxon>
    </lineage>
</organism>
<proteinExistence type="inferred from homology"/>
<dbReference type="PROSITE" id="PS01359">
    <property type="entry name" value="ZF_PHD_1"/>
    <property type="match status" value="1"/>
</dbReference>
<keyword evidence="10 14" id="KW-0539">Nucleus</keyword>
<feature type="compositionally biased region" description="Low complexity" evidence="15">
    <location>
        <begin position="188"/>
        <end position="199"/>
    </location>
</feature>
<dbReference type="PANTHER" id="PTHR10333">
    <property type="entry name" value="INHIBITOR OF GROWTH PROTEIN"/>
    <property type="match status" value="1"/>
</dbReference>
<evidence type="ECO:0000256" key="2">
    <source>
        <dbReference type="ARBA" id="ARBA00010210"/>
    </source>
</evidence>
<evidence type="ECO:0000256" key="4">
    <source>
        <dbReference type="ARBA" id="ARBA00022723"/>
    </source>
</evidence>
<dbReference type="CDD" id="cd16858">
    <property type="entry name" value="ING_ING3_Yng2p"/>
    <property type="match status" value="1"/>
</dbReference>
<feature type="binding site" evidence="12">
    <location>
        <position position="362"/>
    </location>
    <ligand>
        <name>Zn(2+)</name>
        <dbReference type="ChEBI" id="CHEBI:29105"/>
        <label>1</label>
    </ligand>
</feature>
<sequence length="417" mass="46456">MLYLEDYLEMIEQLPMDLRDRFTEMREMDLQVQNATDQLEQKVIEFFVNAKKNKPEWREEQMEVIKKDYYKALEDADEKVQLANQIYDLVDRHLRKLDQELAKFKMELEADNAGITEILERRSLEMDSPSQPVNNHHVHSHTTAEKRKYSAPTHHTTEHVPEKKFKSEALLSTLTSDASKENTPGCRTNSTTSSTNSVYSVNSTQPLAYNLSSLPAGPGAGAGAITMAAAQAVQATAQMKEGRRTSSLKASYEAIKNNDFQLSREFSLSRDNAGYSSSALASTLTQTLTPTTASDSRGRKSKSSIKSSNHQSSSSSSSSSLSSCSSSSALAQELSQQASALPEDEANSQVDWTYDPNEPRYCICNQVSYGEMVGCDNTDCPIEWFHYGCVGLSEAPKGKWYCPQCTAAMKRRGSRHK</sequence>
<dbReference type="GeneID" id="113141890"/>
<comment type="function">
    <text evidence="14">Component of an histone acetyltransferase complex.</text>
</comment>
<evidence type="ECO:0000256" key="9">
    <source>
        <dbReference type="ARBA" id="ARBA00023163"/>
    </source>
</evidence>
<dbReference type="FunCoup" id="A0A3Q3N3E1">
    <property type="interactions" value="1183"/>
</dbReference>
<feature type="region of interest" description="Disordered" evidence="15">
    <location>
        <begin position="126"/>
        <end position="199"/>
    </location>
</feature>
<dbReference type="InterPro" id="IPR013083">
    <property type="entry name" value="Znf_RING/FYVE/PHD"/>
</dbReference>
<dbReference type="InParanoid" id="A0A3Q3N3E1"/>
<feature type="compositionally biased region" description="Low complexity" evidence="15">
    <location>
        <begin position="284"/>
        <end position="295"/>
    </location>
</feature>
<dbReference type="GO" id="GO:0008270">
    <property type="term" value="F:zinc ion binding"/>
    <property type="evidence" value="ECO:0007669"/>
    <property type="project" value="UniProtKB-KW"/>
</dbReference>
<keyword evidence="8" id="KW-0805">Transcription regulation</keyword>
<dbReference type="SUPFAM" id="SSF57903">
    <property type="entry name" value="FYVE/PHD zinc finger"/>
    <property type="match status" value="1"/>
</dbReference>
<reference evidence="17" key="2">
    <citation type="submission" date="2025-09" db="UniProtKB">
        <authorList>
            <consortium name="Ensembl"/>
        </authorList>
    </citation>
    <scope>IDENTIFICATION</scope>
</reference>
<feature type="binding site" evidence="12">
    <location>
        <position position="386"/>
    </location>
    <ligand>
        <name>Zn(2+)</name>
        <dbReference type="ChEBI" id="CHEBI:29105"/>
        <label>1</label>
    </ligand>
</feature>
<feature type="binding site" evidence="12">
    <location>
        <position position="364"/>
    </location>
    <ligand>
        <name>Zn(2+)</name>
        <dbReference type="ChEBI" id="CHEBI:29105"/>
        <label>1</label>
    </ligand>
</feature>
<comment type="similarity">
    <text evidence="2 14">Belongs to the ING family.</text>
</comment>
<dbReference type="InterPro" id="IPR028651">
    <property type="entry name" value="ING_fam"/>
</dbReference>
<reference evidence="17" key="1">
    <citation type="submission" date="2025-08" db="UniProtKB">
        <authorList>
            <consortium name="Ensembl"/>
        </authorList>
    </citation>
    <scope>IDENTIFICATION</scope>
</reference>
<feature type="binding site" evidence="12">
    <location>
        <position position="405"/>
    </location>
    <ligand>
        <name>Zn(2+)</name>
        <dbReference type="ChEBI" id="CHEBI:29105"/>
        <label>2</label>
    </ligand>
</feature>
<evidence type="ECO:0000256" key="8">
    <source>
        <dbReference type="ARBA" id="ARBA00023015"/>
    </source>
</evidence>
<dbReference type="FunFam" id="3.30.40.10:FF:000103">
    <property type="entry name" value="Inhibitor of growth protein"/>
    <property type="match status" value="1"/>
</dbReference>
<dbReference type="GeneTree" id="ENSGT00940000156619"/>
<evidence type="ECO:0000256" key="15">
    <source>
        <dbReference type="SAM" id="MobiDB-lite"/>
    </source>
</evidence>
<evidence type="ECO:0000256" key="1">
    <source>
        <dbReference type="ARBA" id="ARBA00004123"/>
    </source>
</evidence>
<dbReference type="RefSeq" id="XP_026182297.1">
    <property type="nucleotide sequence ID" value="XM_026326512.1"/>
</dbReference>
<dbReference type="InterPro" id="IPR001965">
    <property type="entry name" value="Znf_PHD"/>
</dbReference>
<keyword evidence="7 14" id="KW-0156">Chromatin regulator</keyword>
<dbReference type="AlphaFoldDB" id="A0A3Q3N3E1"/>
<evidence type="ECO:0000256" key="7">
    <source>
        <dbReference type="ARBA" id="ARBA00022853"/>
    </source>
</evidence>
<dbReference type="CTD" id="54556"/>
<dbReference type="GO" id="GO:0005634">
    <property type="term" value="C:nucleus"/>
    <property type="evidence" value="ECO:0007669"/>
    <property type="project" value="UniProtKB-SubCell"/>
</dbReference>
<feature type="binding site" evidence="12">
    <location>
        <position position="380"/>
    </location>
    <ligand>
        <name>Zn(2+)</name>
        <dbReference type="ChEBI" id="CHEBI:29105"/>
        <label>2</label>
    </ligand>
</feature>
<dbReference type="InterPro" id="IPR024610">
    <property type="entry name" value="ING_N_histone-binding"/>
</dbReference>
<dbReference type="GO" id="GO:0006325">
    <property type="term" value="P:chromatin organization"/>
    <property type="evidence" value="ECO:0007669"/>
    <property type="project" value="UniProtKB-KW"/>
</dbReference>
<keyword evidence="6 12" id="KW-0862">Zinc</keyword>
<feature type="compositionally biased region" description="Low complexity" evidence="15">
    <location>
        <begin position="304"/>
        <end position="321"/>
    </location>
</feature>
<dbReference type="InterPro" id="IPR042020">
    <property type="entry name" value="ING3_PHD"/>
</dbReference>
<evidence type="ECO:0000259" key="16">
    <source>
        <dbReference type="PROSITE" id="PS50016"/>
    </source>
</evidence>
<dbReference type="PANTHER" id="PTHR10333:SF103">
    <property type="entry name" value="INHIBITOR OF GROWTH PROTEIN 3"/>
    <property type="match status" value="1"/>
</dbReference>
<evidence type="ECO:0000256" key="5">
    <source>
        <dbReference type="ARBA" id="ARBA00022771"/>
    </source>
</evidence>
<evidence type="ECO:0000256" key="12">
    <source>
        <dbReference type="PIRSR" id="PIRSR628651-51"/>
    </source>
</evidence>
<dbReference type="Pfam" id="PF12998">
    <property type="entry name" value="ING"/>
    <property type="match status" value="1"/>
</dbReference>
<dbReference type="InterPro" id="IPR019787">
    <property type="entry name" value="Znf_PHD-finger"/>
</dbReference>
<feature type="site" description="Histone H3K4me3 binding" evidence="11">
    <location>
        <position position="376"/>
    </location>
</feature>
<dbReference type="PROSITE" id="PS50016">
    <property type="entry name" value="ZF_PHD_2"/>
    <property type="match status" value="1"/>
</dbReference>
<keyword evidence="5 13" id="KW-0863">Zinc-finger</keyword>
<evidence type="ECO:0000313" key="18">
    <source>
        <dbReference type="Proteomes" id="UP000261640"/>
    </source>
</evidence>
<dbReference type="Gene3D" id="6.10.140.1740">
    <property type="match status" value="1"/>
</dbReference>
<dbReference type="Proteomes" id="UP000261640">
    <property type="component" value="Unplaced"/>
</dbReference>
<dbReference type="Ensembl" id="ENSMAMT00000031866.2">
    <property type="protein sequence ID" value="ENSMAMP00000031057.1"/>
    <property type="gene ID" value="ENSMAMG00000020912.2"/>
</dbReference>
<feature type="domain" description="PHD-type" evidence="16">
    <location>
        <begin position="359"/>
        <end position="408"/>
    </location>
</feature>
<dbReference type="Gene3D" id="3.30.40.10">
    <property type="entry name" value="Zinc/RING finger domain, C3HC4 (zinc finger)"/>
    <property type="match status" value="1"/>
</dbReference>
<feature type="compositionally biased region" description="Polar residues" evidence="15">
    <location>
        <begin position="170"/>
        <end position="187"/>
    </location>
</feature>
<keyword evidence="9" id="KW-0804">Transcription</keyword>
<feature type="site" description="Histone H3K4me3 binding" evidence="11">
    <location>
        <position position="384"/>
    </location>
</feature>
<dbReference type="SMART" id="SM00249">
    <property type="entry name" value="PHD"/>
    <property type="match status" value="1"/>
</dbReference>
<evidence type="ECO:0000256" key="3">
    <source>
        <dbReference type="ARBA" id="ARBA00022604"/>
    </source>
</evidence>
<name>A0A3Q3N3E1_9TELE</name>
<keyword evidence="3" id="KW-0341">Growth regulation</keyword>
<feature type="binding site" evidence="12">
    <location>
        <position position="375"/>
    </location>
    <ligand>
        <name>Zn(2+)</name>
        <dbReference type="ChEBI" id="CHEBI:29105"/>
        <label>2</label>
    </ligand>
</feature>
<keyword evidence="4 12" id="KW-0479">Metal-binding</keyword>
<accession>A0A3Q3N3E1</accession>
<dbReference type="SMART" id="SM01408">
    <property type="entry name" value="ING"/>
    <property type="match status" value="1"/>
</dbReference>
<keyword evidence="18" id="KW-1185">Reference proteome</keyword>
<protein>
    <recommendedName>
        <fullName evidence="14">Inhibitor of growth protein</fullName>
    </recommendedName>
</protein>
<comment type="subunit">
    <text evidence="14">Component of an histone acetyltransferase complex. Interacts with H3K4me3 and to a lesser extent with H3K4me2.</text>
</comment>
<feature type="binding site" evidence="12">
    <location>
        <position position="402"/>
    </location>
    <ligand>
        <name>Zn(2+)</name>
        <dbReference type="ChEBI" id="CHEBI:29105"/>
        <label>2</label>
    </ligand>
</feature>
<feature type="site" description="Histone H3K4me3 binding" evidence="11">
    <location>
        <position position="361"/>
    </location>
</feature>
<dbReference type="STRING" id="205130.ENSMAMP00000031057"/>
<comment type="subcellular location">
    <subcellularLocation>
        <location evidence="1 14">Nucleus</location>
    </subcellularLocation>
</comment>
<evidence type="ECO:0000256" key="13">
    <source>
        <dbReference type="PROSITE-ProRule" id="PRU00146"/>
    </source>
</evidence>
<dbReference type="InterPro" id="IPR019786">
    <property type="entry name" value="Zinc_finger_PHD-type_CS"/>
</dbReference>
<evidence type="ECO:0000256" key="14">
    <source>
        <dbReference type="RuleBase" id="RU361213"/>
    </source>
</evidence>
<dbReference type="InterPro" id="IPR011011">
    <property type="entry name" value="Znf_FYVE_PHD"/>
</dbReference>
<dbReference type="GO" id="GO:0035267">
    <property type="term" value="C:NuA4 histone acetyltransferase complex"/>
    <property type="evidence" value="ECO:0007669"/>
    <property type="project" value="TreeGrafter"/>
</dbReference>
<evidence type="ECO:0000313" key="17">
    <source>
        <dbReference type="Ensembl" id="ENSMAMP00000031057.1"/>
    </source>
</evidence>